<feature type="transmembrane region" description="Helical" evidence="1">
    <location>
        <begin position="20"/>
        <end position="40"/>
    </location>
</feature>
<gene>
    <name evidence="2" type="ORF">Z518_07674</name>
</gene>
<evidence type="ECO:0008006" key="4">
    <source>
        <dbReference type="Google" id="ProtNLM"/>
    </source>
</evidence>
<keyword evidence="1" id="KW-1133">Transmembrane helix</keyword>
<keyword evidence="1" id="KW-0812">Transmembrane</keyword>
<proteinExistence type="predicted"/>
<protein>
    <recommendedName>
        <fullName evidence="4">Integral membrane protein</fullName>
    </recommendedName>
</protein>
<dbReference type="EMBL" id="KN847479">
    <property type="protein sequence ID" value="KIX04121.1"/>
    <property type="molecule type" value="Genomic_DNA"/>
</dbReference>
<reference evidence="2 3" key="1">
    <citation type="submission" date="2015-01" db="EMBL/GenBank/DDBJ databases">
        <title>The Genome Sequence of Rhinocladiella mackenzie CBS 650.93.</title>
        <authorList>
            <consortium name="The Broad Institute Genomics Platform"/>
            <person name="Cuomo C."/>
            <person name="de Hoog S."/>
            <person name="Gorbushina A."/>
            <person name="Stielow B."/>
            <person name="Teixiera M."/>
            <person name="Abouelleil A."/>
            <person name="Chapman S.B."/>
            <person name="Priest M."/>
            <person name="Young S.K."/>
            <person name="Wortman J."/>
            <person name="Nusbaum C."/>
            <person name="Birren B."/>
        </authorList>
    </citation>
    <scope>NUCLEOTIDE SEQUENCE [LARGE SCALE GENOMIC DNA]</scope>
    <source>
        <strain evidence="2 3">CBS 650.93</strain>
    </source>
</reference>
<feature type="transmembrane region" description="Helical" evidence="1">
    <location>
        <begin position="61"/>
        <end position="85"/>
    </location>
</feature>
<dbReference type="VEuPathDB" id="FungiDB:Z518_07674"/>
<sequence length="165" mass="18462">MSTASTLGLRHNPALTIPLVSSSLTVFYAIMEPVIFHCFLKSAKEDLPATNKIMRIWWSNFLPPGLVMIVSTTLPSIIGGTYALRYFPRGGLKWIMCVAGVMLSLGHFAFGPTIARKIQSICDEEEEKKGKTMDYVSQWLNVHFWRTLLTDLPSLCCFGFVAFGH</sequence>
<keyword evidence="3" id="KW-1185">Reference proteome</keyword>
<evidence type="ECO:0000313" key="3">
    <source>
        <dbReference type="Proteomes" id="UP000053617"/>
    </source>
</evidence>
<dbReference type="GeneID" id="25295745"/>
<name>A0A0D2ILQ0_9EURO</name>
<dbReference type="STRING" id="1442369.A0A0D2ILQ0"/>
<evidence type="ECO:0000313" key="2">
    <source>
        <dbReference type="EMBL" id="KIX04121.1"/>
    </source>
</evidence>
<organism evidence="2 3">
    <name type="scientific">Rhinocladiella mackenziei CBS 650.93</name>
    <dbReference type="NCBI Taxonomy" id="1442369"/>
    <lineage>
        <taxon>Eukaryota</taxon>
        <taxon>Fungi</taxon>
        <taxon>Dikarya</taxon>
        <taxon>Ascomycota</taxon>
        <taxon>Pezizomycotina</taxon>
        <taxon>Eurotiomycetes</taxon>
        <taxon>Chaetothyriomycetidae</taxon>
        <taxon>Chaetothyriales</taxon>
        <taxon>Herpotrichiellaceae</taxon>
        <taxon>Rhinocladiella</taxon>
    </lineage>
</organism>
<accession>A0A0D2ILQ0</accession>
<dbReference type="RefSeq" id="XP_013271257.1">
    <property type="nucleotide sequence ID" value="XM_013415803.1"/>
</dbReference>
<dbReference type="Proteomes" id="UP000053617">
    <property type="component" value="Unassembled WGS sequence"/>
</dbReference>
<dbReference type="OrthoDB" id="1523883at2759"/>
<evidence type="ECO:0000256" key="1">
    <source>
        <dbReference type="SAM" id="Phobius"/>
    </source>
</evidence>
<dbReference type="HOGENOM" id="CLU_092535_0_0_1"/>
<feature type="transmembrane region" description="Helical" evidence="1">
    <location>
        <begin position="91"/>
        <end position="110"/>
    </location>
</feature>
<dbReference type="AlphaFoldDB" id="A0A0D2ILQ0"/>
<keyword evidence="1" id="KW-0472">Membrane</keyword>